<dbReference type="RefSeq" id="XP_034253869.1">
    <property type="nucleotide sequence ID" value="XM_034397978.1"/>
</dbReference>
<name>A0A6P9A7D4_THRPL</name>
<dbReference type="KEGG" id="tpal:117652825"/>
<evidence type="ECO:0000256" key="3">
    <source>
        <dbReference type="ARBA" id="ARBA00022692"/>
    </source>
</evidence>
<keyword evidence="4 6" id="KW-1133">Transmembrane helix</keyword>
<dbReference type="AlphaFoldDB" id="A0A6P9A7D4"/>
<dbReference type="OrthoDB" id="10526541at2759"/>
<dbReference type="RefSeq" id="XP_034253868.1">
    <property type="nucleotide sequence ID" value="XM_034397977.1"/>
</dbReference>
<comment type="similarity">
    <text evidence="6">Belongs to the insect chemoreceptor superfamily. Gustatory receptor (GR) family.</text>
</comment>
<dbReference type="Proteomes" id="UP000515158">
    <property type="component" value="Unplaced"/>
</dbReference>
<sequence length="410" mass="45500">MQTRSPTSSDVSPCVPRAHAASDRDVFGGHGLFDDLRPIGIASALCGLLPVRLGPMRFSFHPLKSSLLYAVLVTLVVYWSTWRLVTDRMHVFTQRRMSLVTRFTSVVSFGSVSGIALLPLLWLETQYLRQDQHPCRHLMIELGASFRASGSSAARTVVQGALLCLGVFLPSSVVLWLAVLASEGASWTHWFAHMHVLAMPLLQCANVAGSAFCVKRLADVLQASLVQELRAPWVDPRRIRAHRIAWLHLRDVVQNLVRAPLTVLAMVLHMILMSTLASYQALVCVMAGQMPLGMLLLLLGSHYYLLLLLLCDAVHRVSDAVGREFRHPLETFGGVSVSQRAQSEIRLFRKTVSSSRLEVSAAGYWHASRHAITSVMSATVAYVIVLVQFRHPERQPVIQITNATHLLLIR</sequence>
<keyword evidence="2 6" id="KW-1003">Cell membrane</keyword>
<feature type="transmembrane region" description="Helical" evidence="6">
    <location>
        <begin position="157"/>
        <end position="178"/>
    </location>
</feature>
<comment type="subcellular location">
    <subcellularLocation>
        <location evidence="1 6">Cell membrane</location>
        <topology evidence="1 6">Multi-pass membrane protein</topology>
    </subcellularLocation>
</comment>
<dbReference type="InterPro" id="IPR013604">
    <property type="entry name" value="7TM_chemorcpt"/>
</dbReference>
<dbReference type="Pfam" id="PF08395">
    <property type="entry name" value="7tm_7"/>
    <property type="match status" value="1"/>
</dbReference>
<feature type="transmembrane region" description="Helical" evidence="6">
    <location>
        <begin position="105"/>
        <end position="123"/>
    </location>
</feature>
<proteinExistence type="inferred from homology"/>
<comment type="caution">
    <text evidence="6">Lacks conserved residue(s) required for the propagation of feature annotation.</text>
</comment>
<protein>
    <recommendedName>
        <fullName evidence="6">Gustatory receptor</fullName>
    </recommendedName>
</protein>
<dbReference type="GO" id="GO:0005886">
    <property type="term" value="C:plasma membrane"/>
    <property type="evidence" value="ECO:0007669"/>
    <property type="project" value="UniProtKB-SubCell"/>
</dbReference>
<evidence type="ECO:0000256" key="1">
    <source>
        <dbReference type="ARBA" id="ARBA00004651"/>
    </source>
</evidence>
<evidence type="ECO:0000256" key="5">
    <source>
        <dbReference type="ARBA" id="ARBA00023136"/>
    </source>
</evidence>
<keyword evidence="5 6" id="KW-0472">Membrane</keyword>
<feature type="transmembrane region" description="Helical" evidence="6">
    <location>
        <begin position="294"/>
        <end position="314"/>
    </location>
</feature>
<evidence type="ECO:0000256" key="2">
    <source>
        <dbReference type="ARBA" id="ARBA00022475"/>
    </source>
</evidence>
<feature type="transmembrane region" description="Helical" evidence="6">
    <location>
        <begin position="190"/>
        <end position="214"/>
    </location>
</feature>
<reference evidence="8 9" key="1">
    <citation type="submission" date="2025-04" db="UniProtKB">
        <authorList>
            <consortium name="RefSeq"/>
        </authorList>
    </citation>
    <scope>IDENTIFICATION</scope>
    <source>
        <tissue evidence="8 9">Total insect</tissue>
    </source>
</reference>
<keyword evidence="3 6" id="KW-0812">Transmembrane</keyword>
<evidence type="ECO:0000256" key="4">
    <source>
        <dbReference type="ARBA" id="ARBA00022989"/>
    </source>
</evidence>
<dbReference type="GeneID" id="117652825"/>
<keyword evidence="7" id="KW-1185">Reference proteome</keyword>
<organism evidence="8">
    <name type="scientific">Thrips palmi</name>
    <name type="common">Melon thrips</name>
    <dbReference type="NCBI Taxonomy" id="161013"/>
    <lineage>
        <taxon>Eukaryota</taxon>
        <taxon>Metazoa</taxon>
        <taxon>Ecdysozoa</taxon>
        <taxon>Arthropoda</taxon>
        <taxon>Hexapoda</taxon>
        <taxon>Insecta</taxon>
        <taxon>Pterygota</taxon>
        <taxon>Neoptera</taxon>
        <taxon>Paraneoptera</taxon>
        <taxon>Thysanoptera</taxon>
        <taxon>Terebrantia</taxon>
        <taxon>Thripoidea</taxon>
        <taxon>Thripidae</taxon>
        <taxon>Thrips</taxon>
    </lineage>
</organism>
<dbReference type="RefSeq" id="XP_034253870.1">
    <property type="nucleotide sequence ID" value="XM_034397979.1"/>
</dbReference>
<keyword evidence="6" id="KW-0807">Transducer</keyword>
<keyword evidence="6" id="KW-0675">Receptor</keyword>
<evidence type="ECO:0000313" key="8">
    <source>
        <dbReference type="RefSeq" id="XP_034253868.1"/>
    </source>
</evidence>
<evidence type="ECO:0000313" key="10">
    <source>
        <dbReference type="RefSeq" id="XP_034253870.1"/>
    </source>
</evidence>
<feature type="transmembrane region" description="Helical" evidence="6">
    <location>
        <begin position="259"/>
        <end position="282"/>
    </location>
</feature>
<gene>
    <name evidence="8 9 10" type="primary">LOC117652825</name>
</gene>
<feature type="transmembrane region" description="Helical" evidence="6">
    <location>
        <begin position="66"/>
        <end position="85"/>
    </location>
</feature>
<dbReference type="GO" id="GO:0007165">
    <property type="term" value="P:signal transduction"/>
    <property type="evidence" value="ECO:0007669"/>
    <property type="project" value="UniProtKB-KW"/>
</dbReference>
<evidence type="ECO:0000256" key="6">
    <source>
        <dbReference type="RuleBase" id="RU363108"/>
    </source>
</evidence>
<comment type="function">
    <text evidence="6">Gustatory receptor which mediates acceptance or avoidance behavior, depending on its substrates.</text>
</comment>
<evidence type="ECO:0000313" key="7">
    <source>
        <dbReference type="Proteomes" id="UP000515158"/>
    </source>
</evidence>
<evidence type="ECO:0000313" key="9">
    <source>
        <dbReference type="RefSeq" id="XP_034253869.1"/>
    </source>
</evidence>
<dbReference type="GO" id="GO:0050909">
    <property type="term" value="P:sensory perception of taste"/>
    <property type="evidence" value="ECO:0007669"/>
    <property type="project" value="InterPro"/>
</dbReference>
<accession>A0A6P9A7D4</accession>